<gene>
    <name evidence="5" type="primary">glyA3</name>
    <name evidence="5" type="ordered locus">RHA1_ro05335</name>
</gene>
<dbReference type="Proteomes" id="UP000008710">
    <property type="component" value="Chromosome"/>
</dbReference>
<reference evidence="6" key="1">
    <citation type="journal article" date="2006" name="Proc. Natl. Acad. Sci. U.S.A.">
        <title>The complete genome of Rhodococcus sp. RHA1 provides insights into a catabolic powerhouse.</title>
        <authorList>
            <person name="McLeod M.P."/>
            <person name="Warren R.L."/>
            <person name="Hsiao W.W.L."/>
            <person name="Araki N."/>
            <person name="Myhre M."/>
            <person name="Fernandes C."/>
            <person name="Miyazawa D."/>
            <person name="Wong W."/>
            <person name="Lillquist A.L."/>
            <person name="Wang D."/>
            <person name="Dosanjh M."/>
            <person name="Hara H."/>
            <person name="Petrescu A."/>
            <person name="Morin R.D."/>
            <person name="Yang G."/>
            <person name="Stott J.M."/>
            <person name="Schein J.E."/>
            <person name="Shin H."/>
            <person name="Smailus D."/>
            <person name="Siddiqui A.S."/>
            <person name="Marra M.A."/>
            <person name="Jones S.J.M."/>
            <person name="Holt R."/>
            <person name="Brinkman F.S.L."/>
            <person name="Miyauchi K."/>
            <person name="Fukuda M."/>
            <person name="Davies J.E."/>
            <person name="Mohn W.W."/>
            <person name="Eltis L.D."/>
        </authorList>
    </citation>
    <scope>NUCLEOTIDE SEQUENCE [LARGE SCALE GENOMIC DNA]</scope>
    <source>
        <strain evidence="6">RHA1</strain>
    </source>
</reference>
<dbReference type="InterPro" id="IPR015421">
    <property type="entry name" value="PyrdxlP-dep_Trfase_major"/>
</dbReference>
<dbReference type="GO" id="GO:0032259">
    <property type="term" value="P:methylation"/>
    <property type="evidence" value="ECO:0007669"/>
    <property type="project" value="UniProtKB-KW"/>
</dbReference>
<name>Q0S5S0_RHOJR</name>
<dbReference type="GO" id="GO:0046653">
    <property type="term" value="P:tetrahydrofolate metabolic process"/>
    <property type="evidence" value="ECO:0007669"/>
    <property type="project" value="TreeGrafter"/>
</dbReference>
<dbReference type="SUPFAM" id="SSF53383">
    <property type="entry name" value="PLP-dependent transferases"/>
    <property type="match status" value="1"/>
</dbReference>
<dbReference type="GO" id="GO:0008168">
    <property type="term" value="F:methyltransferase activity"/>
    <property type="evidence" value="ECO:0007669"/>
    <property type="project" value="UniProtKB-KW"/>
</dbReference>
<dbReference type="GO" id="GO:0019264">
    <property type="term" value="P:glycine biosynthetic process from serine"/>
    <property type="evidence" value="ECO:0007669"/>
    <property type="project" value="TreeGrafter"/>
</dbReference>
<dbReference type="PATRIC" id="fig|101510.16.peg.5383"/>
<dbReference type="GO" id="GO:0004372">
    <property type="term" value="F:glycine hydroxymethyltransferase activity"/>
    <property type="evidence" value="ECO:0007669"/>
    <property type="project" value="UniProtKB-EC"/>
</dbReference>
<dbReference type="Gene3D" id="3.90.1150.10">
    <property type="entry name" value="Aspartate Aminotransferase, domain 1"/>
    <property type="match status" value="1"/>
</dbReference>
<protein>
    <submittedName>
        <fullName evidence="5">Glycine hydroxymethyltransferase</fullName>
        <ecNumber evidence="5">2.1.2.1</ecNumber>
    </submittedName>
</protein>
<comment type="cofactor">
    <cofactor evidence="1">
        <name>pyridoxal 5'-phosphate</name>
        <dbReference type="ChEBI" id="CHEBI:597326"/>
    </cofactor>
</comment>
<comment type="similarity">
    <text evidence="2">Belongs to the SHMT family.</text>
</comment>
<dbReference type="GO" id="GO:0030170">
    <property type="term" value="F:pyridoxal phosphate binding"/>
    <property type="evidence" value="ECO:0007669"/>
    <property type="project" value="TreeGrafter"/>
</dbReference>
<dbReference type="eggNOG" id="COG0112">
    <property type="taxonomic scope" value="Bacteria"/>
</dbReference>
<dbReference type="InterPro" id="IPR039429">
    <property type="entry name" value="SHMT-like_dom"/>
</dbReference>
<evidence type="ECO:0000259" key="4">
    <source>
        <dbReference type="Pfam" id="PF00464"/>
    </source>
</evidence>
<dbReference type="InterPro" id="IPR015422">
    <property type="entry name" value="PyrdxlP-dep_Trfase_small"/>
</dbReference>
<feature type="domain" description="Serine hydroxymethyltransferase-like" evidence="4">
    <location>
        <begin position="38"/>
        <end position="402"/>
    </location>
</feature>
<evidence type="ECO:0000256" key="2">
    <source>
        <dbReference type="ARBA" id="ARBA00006376"/>
    </source>
</evidence>
<keyword evidence="3" id="KW-0663">Pyridoxal phosphate</keyword>
<dbReference type="HOGENOM" id="CLU_022477_2_1_11"/>
<dbReference type="KEGG" id="rha:RHA1_ro05335"/>
<proteinExistence type="inferred from homology"/>
<keyword evidence="5" id="KW-0489">Methyltransferase</keyword>
<dbReference type="OrthoDB" id="9803871at2"/>
<organism evidence="5 6">
    <name type="scientific">Rhodococcus jostii (strain RHA1)</name>
    <dbReference type="NCBI Taxonomy" id="101510"/>
    <lineage>
        <taxon>Bacteria</taxon>
        <taxon>Bacillati</taxon>
        <taxon>Actinomycetota</taxon>
        <taxon>Actinomycetes</taxon>
        <taxon>Mycobacteriales</taxon>
        <taxon>Nocardiaceae</taxon>
        <taxon>Rhodococcus</taxon>
    </lineage>
</organism>
<dbReference type="PANTHER" id="PTHR11680">
    <property type="entry name" value="SERINE HYDROXYMETHYLTRANSFERASE"/>
    <property type="match status" value="1"/>
</dbReference>
<dbReference type="Gene3D" id="3.40.640.10">
    <property type="entry name" value="Type I PLP-dependent aspartate aminotransferase-like (Major domain)"/>
    <property type="match status" value="1"/>
</dbReference>
<evidence type="ECO:0000313" key="6">
    <source>
        <dbReference type="Proteomes" id="UP000008710"/>
    </source>
</evidence>
<evidence type="ECO:0000313" key="5">
    <source>
        <dbReference type="EMBL" id="ABG97116.1"/>
    </source>
</evidence>
<evidence type="ECO:0000256" key="3">
    <source>
        <dbReference type="ARBA" id="ARBA00022898"/>
    </source>
</evidence>
<dbReference type="EC" id="2.1.2.1" evidence="5"/>
<dbReference type="GO" id="GO:0005737">
    <property type="term" value="C:cytoplasm"/>
    <property type="evidence" value="ECO:0007669"/>
    <property type="project" value="TreeGrafter"/>
</dbReference>
<dbReference type="AlphaFoldDB" id="Q0S5S0"/>
<dbReference type="InterPro" id="IPR049943">
    <property type="entry name" value="Ser_HO-MeTrfase-like"/>
</dbReference>
<dbReference type="RefSeq" id="WP_011597531.1">
    <property type="nucleotide sequence ID" value="NC_008268.1"/>
</dbReference>
<dbReference type="Pfam" id="PF00464">
    <property type="entry name" value="SHMT"/>
    <property type="match status" value="1"/>
</dbReference>
<dbReference type="InterPro" id="IPR015424">
    <property type="entry name" value="PyrdxlP-dep_Trfase"/>
</dbReference>
<evidence type="ECO:0000256" key="1">
    <source>
        <dbReference type="ARBA" id="ARBA00001933"/>
    </source>
</evidence>
<keyword evidence="5" id="KW-0808">Transferase</keyword>
<accession>Q0S5S0</accession>
<dbReference type="EMBL" id="CP000431">
    <property type="protein sequence ID" value="ABG97116.1"/>
    <property type="molecule type" value="Genomic_DNA"/>
</dbReference>
<sequence length="453" mass="47760">MTPRSTIAPWASPIAQQRLSTLETAHTETSTAQVVESVHRSLAEHHARINDGIVLYAGTNVLSPNVTAAHDTALSTRPALGWPGEKVQTAVQEIEHLEVLATRQVAQALRGTYAEVRYLTATMANLAAYIAFTDPGDTIAVLSPESGGHASHQQILGTAGIRGLTVEHLPYSPSALDIDAGEIDDFVHRLRPRLIVVGGSVTLFPHNLGPIREAADRVGAVVVYDASHTAGLIAAGYYQDPLAEGADVVTFSTYKTFAGPAGGAAVTHSAEHAERLAAAAYPTMLSNYDPARLGPLAVAAGEAVDQSPPWAAVTIEYAGELAANLNALGLVVVGRRLGYTRSHQVVIDAQGIGGGPAAVRRLEADGIYTGACRLPWQSPGTPPEGVRLGVQEFIRCGAGFDTVTDLAALVHRSLTTTDDTPLTPATRHLRRQVTTDLWGRPAACPSTDEWSTV</sequence>
<dbReference type="PANTHER" id="PTHR11680:SF35">
    <property type="entry name" value="SERINE HYDROXYMETHYLTRANSFERASE 1"/>
    <property type="match status" value="1"/>
</dbReference>